<proteinExistence type="predicted"/>
<gene>
    <name evidence="2" type="ORF">C7M84_005730</name>
</gene>
<dbReference type="InterPro" id="IPR013783">
    <property type="entry name" value="Ig-like_fold"/>
</dbReference>
<name>A0A423TGX5_PENVA</name>
<accession>A0A423TGX5</accession>
<sequence>MVERGEDVTLTCEFDLAGEKLYSVKWYKAGREFYRFVPADWPTKQDFEQKGVIVDTDRSDSQKVALKGITVDSSGRYKCEVLTEAPQFKTLVRSGFLTVFELPEGRPEVMGGQPQYRPGDTVNLTCRAPKSIPPANLTWYINEKEVGGLQSVFHFFYG</sequence>
<reference evidence="2 3" key="1">
    <citation type="submission" date="2018-04" db="EMBL/GenBank/DDBJ databases">
        <authorList>
            <person name="Zhang X."/>
            <person name="Yuan J."/>
            <person name="Li F."/>
            <person name="Xiang J."/>
        </authorList>
    </citation>
    <scope>NUCLEOTIDE SEQUENCE [LARGE SCALE GENOMIC DNA]</scope>
    <source>
        <tissue evidence="2">Muscle</tissue>
    </source>
</reference>
<dbReference type="AlphaFoldDB" id="A0A423TGX5"/>
<dbReference type="EMBL" id="QCYY01001740">
    <property type="protein sequence ID" value="ROT75712.1"/>
    <property type="molecule type" value="Genomic_DNA"/>
</dbReference>
<dbReference type="PANTHER" id="PTHR21261:SF15">
    <property type="entry name" value="BEATEN PATH IIIA, ISOFORM D-RELATED"/>
    <property type="match status" value="1"/>
</dbReference>
<feature type="domain" description="Ig-like" evidence="1">
    <location>
        <begin position="107"/>
        <end position="158"/>
    </location>
</feature>
<evidence type="ECO:0000259" key="1">
    <source>
        <dbReference type="PROSITE" id="PS50835"/>
    </source>
</evidence>
<evidence type="ECO:0000313" key="3">
    <source>
        <dbReference type="Proteomes" id="UP000283509"/>
    </source>
</evidence>
<reference evidence="2 3" key="2">
    <citation type="submission" date="2019-01" db="EMBL/GenBank/DDBJ databases">
        <title>The decoding of complex shrimp genome reveals the adaptation for benthos swimmer, frequently molting mechanism and breeding impact on genome.</title>
        <authorList>
            <person name="Sun Y."/>
            <person name="Gao Y."/>
            <person name="Yu Y."/>
        </authorList>
    </citation>
    <scope>NUCLEOTIDE SEQUENCE [LARGE SCALE GENOMIC DNA]</scope>
    <source>
        <tissue evidence="2">Muscle</tissue>
    </source>
</reference>
<protein>
    <submittedName>
        <fullName evidence="2">Cell adhesion molecule 2</fullName>
    </submittedName>
</protein>
<dbReference type="PANTHER" id="PTHR21261">
    <property type="entry name" value="BEAT PROTEIN"/>
    <property type="match status" value="1"/>
</dbReference>
<dbReference type="Gene3D" id="2.60.40.10">
    <property type="entry name" value="Immunoglobulins"/>
    <property type="match status" value="2"/>
</dbReference>
<dbReference type="SUPFAM" id="SSF48726">
    <property type="entry name" value="Immunoglobulin"/>
    <property type="match status" value="2"/>
</dbReference>
<comment type="caution">
    <text evidence="2">The sequence shown here is derived from an EMBL/GenBank/DDBJ whole genome shotgun (WGS) entry which is preliminary data.</text>
</comment>
<dbReference type="InterPro" id="IPR007110">
    <property type="entry name" value="Ig-like_dom"/>
</dbReference>
<dbReference type="PROSITE" id="PS50835">
    <property type="entry name" value="IG_LIKE"/>
    <property type="match status" value="2"/>
</dbReference>
<feature type="domain" description="Ig-like" evidence="1">
    <location>
        <begin position="1"/>
        <end position="81"/>
    </location>
</feature>
<dbReference type="InterPro" id="IPR036179">
    <property type="entry name" value="Ig-like_dom_sf"/>
</dbReference>
<dbReference type="OrthoDB" id="10015491at2759"/>
<evidence type="ECO:0000313" key="2">
    <source>
        <dbReference type="EMBL" id="ROT75712.1"/>
    </source>
</evidence>
<dbReference type="FunFam" id="2.60.40.10:FF:000437">
    <property type="entry name" value="Beat-IIIc, isoform A"/>
    <property type="match status" value="1"/>
</dbReference>
<organism evidence="2 3">
    <name type="scientific">Penaeus vannamei</name>
    <name type="common">Whiteleg shrimp</name>
    <name type="synonym">Litopenaeus vannamei</name>
    <dbReference type="NCBI Taxonomy" id="6689"/>
    <lineage>
        <taxon>Eukaryota</taxon>
        <taxon>Metazoa</taxon>
        <taxon>Ecdysozoa</taxon>
        <taxon>Arthropoda</taxon>
        <taxon>Crustacea</taxon>
        <taxon>Multicrustacea</taxon>
        <taxon>Malacostraca</taxon>
        <taxon>Eumalacostraca</taxon>
        <taxon>Eucarida</taxon>
        <taxon>Decapoda</taxon>
        <taxon>Dendrobranchiata</taxon>
        <taxon>Penaeoidea</taxon>
        <taxon>Penaeidae</taxon>
        <taxon>Penaeus</taxon>
    </lineage>
</organism>
<dbReference type="Pfam" id="PF13895">
    <property type="entry name" value="Ig_2"/>
    <property type="match status" value="1"/>
</dbReference>
<keyword evidence="3" id="KW-1185">Reference proteome</keyword>
<dbReference type="Proteomes" id="UP000283509">
    <property type="component" value="Unassembled WGS sequence"/>
</dbReference>